<keyword evidence="1" id="KW-0472">Membrane</keyword>
<keyword evidence="3" id="KW-1185">Reference proteome</keyword>
<proteinExistence type="predicted"/>
<name>A0A859FC68_9BACI</name>
<feature type="transmembrane region" description="Helical" evidence="1">
    <location>
        <begin position="7"/>
        <end position="25"/>
    </location>
</feature>
<organism evidence="2 3">
    <name type="scientific">Paenalkalicoccus suaedae</name>
    <dbReference type="NCBI Taxonomy" id="2592382"/>
    <lineage>
        <taxon>Bacteria</taxon>
        <taxon>Bacillati</taxon>
        <taxon>Bacillota</taxon>
        <taxon>Bacilli</taxon>
        <taxon>Bacillales</taxon>
        <taxon>Bacillaceae</taxon>
        <taxon>Paenalkalicoccus</taxon>
    </lineage>
</organism>
<evidence type="ECO:0000313" key="2">
    <source>
        <dbReference type="EMBL" id="QKS70540.1"/>
    </source>
</evidence>
<dbReference type="RefSeq" id="WP_176008576.1">
    <property type="nucleotide sequence ID" value="NZ_CP041372.2"/>
</dbReference>
<evidence type="ECO:0000313" key="3">
    <source>
        <dbReference type="Proteomes" id="UP000318138"/>
    </source>
</evidence>
<reference evidence="3" key="1">
    <citation type="submission" date="2019-07" db="EMBL/GenBank/DDBJ databases">
        <title>Bacillus alkalisoli sp. nov. isolated from saline soil.</title>
        <authorList>
            <person name="Sun J.-Q."/>
            <person name="Xu L."/>
        </authorList>
    </citation>
    <scope>NUCLEOTIDE SEQUENCE [LARGE SCALE GENOMIC DNA]</scope>
    <source>
        <strain evidence="3">M4U3P1</strain>
    </source>
</reference>
<accession>A0A859FC68</accession>
<gene>
    <name evidence="2" type="ORF">FLK61_27710</name>
</gene>
<evidence type="ECO:0000256" key="1">
    <source>
        <dbReference type="SAM" id="Phobius"/>
    </source>
</evidence>
<dbReference type="Proteomes" id="UP000318138">
    <property type="component" value="Chromosome"/>
</dbReference>
<dbReference type="EMBL" id="CP041372">
    <property type="protein sequence ID" value="QKS70540.1"/>
    <property type="molecule type" value="Genomic_DNA"/>
</dbReference>
<feature type="transmembrane region" description="Helical" evidence="1">
    <location>
        <begin position="31"/>
        <end position="53"/>
    </location>
</feature>
<keyword evidence="1" id="KW-0812">Transmembrane</keyword>
<keyword evidence="1" id="KW-1133">Transmembrane helix</keyword>
<sequence length="58" mass="6312">MDRFQAGVACVLAGVLLLVIVNNWSNSPFMWGLAYIGSLLCSVIGVGMLVSLLRISWR</sequence>
<dbReference type="AlphaFoldDB" id="A0A859FC68"/>
<protein>
    <submittedName>
        <fullName evidence="2">Uncharacterized protein</fullName>
    </submittedName>
</protein>
<dbReference type="KEGG" id="psua:FLK61_27710"/>